<organism evidence="2 3">
    <name type="scientific">Marinomonas phaeophyticola</name>
    <dbReference type="NCBI Taxonomy" id="3004091"/>
    <lineage>
        <taxon>Bacteria</taxon>
        <taxon>Pseudomonadati</taxon>
        <taxon>Pseudomonadota</taxon>
        <taxon>Gammaproteobacteria</taxon>
        <taxon>Oceanospirillales</taxon>
        <taxon>Oceanospirillaceae</taxon>
        <taxon>Marinomonas</taxon>
    </lineage>
</organism>
<proteinExistence type="predicted"/>
<dbReference type="RefSeq" id="WP_269122638.1">
    <property type="nucleotide sequence ID" value="NZ_JAPUBN010000010.1"/>
</dbReference>
<name>A0ABT4JQT1_9GAMM</name>
<keyword evidence="1" id="KW-0732">Signal</keyword>
<protein>
    <submittedName>
        <fullName evidence="2">TIGR04219 family outer membrane beta-barrel protein</fullName>
    </submittedName>
</protein>
<comment type="caution">
    <text evidence="2">The sequence shown here is derived from an EMBL/GenBank/DDBJ whole genome shotgun (WGS) entry which is preliminary data.</text>
</comment>
<sequence length="233" mass="24865">MRAALLLSSLVLASTAQADVLGLTAEIGAFSPDSTVEFSDHGTSSDSTDMDADSSRYYGIAFEHPLPLIPNIRLQGTDLKSEGTVTSSVTFEGQSLSGDAKLDLSHTDYTFYYEFLDGLLWLDLDAGLTLRDFDGSIELDTEKSSLSAVVPMAYLSAYATIPGTSVSVGGELKALSIGDSSITDTTIKVKYETPFLVGIEGGYRSMDIDLIDVDDKDVKSESSGVFIGAFIDF</sequence>
<gene>
    <name evidence="2" type="ORF">O1D97_02790</name>
</gene>
<reference evidence="2" key="1">
    <citation type="submission" date="2022-12" db="EMBL/GenBank/DDBJ databases">
        <title>Marinomonas 15G1-11 sp. nov, isolated from marine algae.</title>
        <authorList>
            <person name="Butt M."/>
            <person name="Choi D.G."/>
            <person name="Kim J.M."/>
            <person name="Lee J.K."/>
            <person name="Baek J.H."/>
            <person name="Jeon C.O."/>
        </authorList>
    </citation>
    <scope>NUCLEOTIDE SEQUENCE</scope>
    <source>
        <strain evidence="2">15G1-11</strain>
    </source>
</reference>
<feature type="signal peptide" evidence="1">
    <location>
        <begin position="1"/>
        <end position="18"/>
    </location>
</feature>
<accession>A0ABT4JQT1</accession>
<feature type="chain" id="PRO_5045328018" evidence="1">
    <location>
        <begin position="19"/>
        <end position="233"/>
    </location>
</feature>
<keyword evidence="3" id="KW-1185">Reference proteome</keyword>
<dbReference type="NCBIfam" id="TIGR04219">
    <property type="entry name" value="OMP_w_GlyGly"/>
    <property type="match status" value="1"/>
</dbReference>
<evidence type="ECO:0000313" key="2">
    <source>
        <dbReference type="EMBL" id="MCZ2720600.1"/>
    </source>
</evidence>
<evidence type="ECO:0000313" key="3">
    <source>
        <dbReference type="Proteomes" id="UP001149719"/>
    </source>
</evidence>
<dbReference type="Proteomes" id="UP001149719">
    <property type="component" value="Unassembled WGS sequence"/>
</dbReference>
<evidence type="ECO:0000256" key="1">
    <source>
        <dbReference type="SAM" id="SignalP"/>
    </source>
</evidence>
<dbReference type="EMBL" id="JAPUBN010000010">
    <property type="protein sequence ID" value="MCZ2720600.1"/>
    <property type="molecule type" value="Genomic_DNA"/>
</dbReference>
<dbReference type="InterPro" id="IPR026387">
    <property type="entry name" value="OMP_w_GlyGly"/>
</dbReference>